<evidence type="ECO:0000256" key="1">
    <source>
        <dbReference type="ARBA" id="ARBA00004138"/>
    </source>
</evidence>
<evidence type="ECO:0000259" key="6">
    <source>
        <dbReference type="Pfam" id="PF24762"/>
    </source>
</evidence>
<accession>A0A183FC71</accession>
<reference evidence="7 8" key="1">
    <citation type="submission" date="2018-11" db="EMBL/GenBank/DDBJ databases">
        <authorList>
            <consortium name="Pathogen Informatics"/>
        </authorList>
    </citation>
    <scope>NUCLEOTIDE SEQUENCE [LARGE SCALE GENOMIC DNA]</scope>
</reference>
<gene>
    <name evidence="7" type="ORF">HPBE_LOCUS3764</name>
</gene>
<evidence type="ECO:0000313" key="7">
    <source>
        <dbReference type="EMBL" id="VDO42372.1"/>
    </source>
</evidence>
<dbReference type="InterPro" id="IPR056168">
    <property type="entry name" value="TPR_IF140/IFT172/WDR19"/>
</dbReference>
<evidence type="ECO:0000256" key="3">
    <source>
        <dbReference type="ARBA" id="ARBA00022737"/>
    </source>
</evidence>
<feature type="domain" description="IF140/IFT172/WDR19 TPR" evidence="6">
    <location>
        <begin position="66"/>
        <end position="110"/>
    </location>
</feature>
<dbReference type="AlphaFoldDB" id="A0A183FC71"/>
<dbReference type="EMBL" id="UZAH01014239">
    <property type="protein sequence ID" value="VDO42372.1"/>
    <property type="molecule type" value="Genomic_DNA"/>
</dbReference>
<keyword evidence="8" id="KW-1185">Reference proteome</keyword>
<accession>A0A3P7YRX8</accession>
<dbReference type="GO" id="GO:0005929">
    <property type="term" value="C:cilium"/>
    <property type="evidence" value="ECO:0007669"/>
    <property type="project" value="UniProtKB-SubCell"/>
</dbReference>
<comment type="subcellular location">
    <subcellularLocation>
        <location evidence="1">Cell projection</location>
        <location evidence="1">Cilium</location>
    </subcellularLocation>
</comment>
<keyword evidence="4" id="KW-0969">Cilium</keyword>
<evidence type="ECO:0000313" key="9">
    <source>
        <dbReference type="WBParaSite" id="HPBE_0000376301-mRNA-1"/>
    </source>
</evidence>
<evidence type="ECO:0000256" key="2">
    <source>
        <dbReference type="ARBA" id="ARBA00022574"/>
    </source>
</evidence>
<keyword evidence="5" id="KW-0966">Cell projection</keyword>
<protein>
    <submittedName>
        <fullName evidence="9">Foie-gras_1 domain-containing protein</fullName>
    </submittedName>
</protein>
<organism evidence="8 9">
    <name type="scientific">Heligmosomoides polygyrus</name>
    <name type="common">Parasitic roundworm</name>
    <dbReference type="NCBI Taxonomy" id="6339"/>
    <lineage>
        <taxon>Eukaryota</taxon>
        <taxon>Metazoa</taxon>
        <taxon>Ecdysozoa</taxon>
        <taxon>Nematoda</taxon>
        <taxon>Chromadorea</taxon>
        <taxon>Rhabditida</taxon>
        <taxon>Rhabditina</taxon>
        <taxon>Rhabditomorpha</taxon>
        <taxon>Strongyloidea</taxon>
        <taxon>Heligmosomidae</taxon>
        <taxon>Heligmosomoides</taxon>
    </lineage>
</organism>
<proteinExistence type="predicted"/>
<dbReference type="WBParaSite" id="HPBE_0000376301-mRNA-1">
    <property type="protein sequence ID" value="HPBE_0000376301-mRNA-1"/>
    <property type="gene ID" value="HPBE_0000376301"/>
</dbReference>
<dbReference type="Pfam" id="PF24762">
    <property type="entry name" value="TPR_IF140-IFT172"/>
    <property type="match status" value="1"/>
</dbReference>
<evidence type="ECO:0000313" key="8">
    <source>
        <dbReference type="Proteomes" id="UP000050761"/>
    </source>
</evidence>
<reference evidence="9" key="2">
    <citation type="submission" date="2019-09" db="UniProtKB">
        <authorList>
            <consortium name="WormBaseParasite"/>
        </authorList>
    </citation>
    <scope>IDENTIFICATION</scope>
</reference>
<sequence length="141" mass="16231">MACQLFNVIAKPYAFVVQDEAEAIYVSEDRYDMVNKIHQAQNAWNQARKERNAMFSAHHCHKAQFQAFEVASRHDRIHLRNTHYNYAKYLERAGALEPAIDKYVNAAVYSINTIICLFAASKSQALTTLKCRGCLRTARKF</sequence>
<name>A0A183FC71_HELPZ</name>
<keyword evidence="3" id="KW-0677">Repeat</keyword>
<dbReference type="Proteomes" id="UP000050761">
    <property type="component" value="Unassembled WGS sequence"/>
</dbReference>
<evidence type="ECO:0000256" key="4">
    <source>
        <dbReference type="ARBA" id="ARBA00023069"/>
    </source>
</evidence>
<dbReference type="OrthoDB" id="10258787at2759"/>
<keyword evidence="2" id="KW-0853">WD repeat</keyword>
<evidence type="ECO:0000256" key="5">
    <source>
        <dbReference type="ARBA" id="ARBA00023273"/>
    </source>
</evidence>